<dbReference type="SUPFAM" id="SSF52540">
    <property type="entry name" value="P-loop containing nucleoside triphosphate hydrolases"/>
    <property type="match status" value="1"/>
</dbReference>
<dbReference type="Gene3D" id="3.40.850.10">
    <property type="entry name" value="Kinesin motor domain"/>
    <property type="match status" value="1"/>
</dbReference>
<evidence type="ECO:0000256" key="2">
    <source>
        <dbReference type="ARBA" id="ARBA00022840"/>
    </source>
</evidence>
<dbReference type="AlphaFoldDB" id="A4IAJ7"/>
<keyword evidence="7" id="KW-1185">Reference proteome</keyword>
<dbReference type="Pfam" id="PF06398">
    <property type="entry name" value="Pex24p"/>
    <property type="match status" value="1"/>
</dbReference>
<dbReference type="InterPro" id="IPR019821">
    <property type="entry name" value="Kinesin_motor_CS"/>
</dbReference>
<dbReference type="PRINTS" id="PR00380">
    <property type="entry name" value="KINESINHEAVY"/>
</dbReference>
<organism evidence="6 7">
    <name type="scientific">Leishmania infantum</name>
    <dbReference type="NCBI Taxonomy" id="5671"/>
    <lineage>
        <taxon>Eukaryota</taxon>
        <taxon>Discoba</taxon>
        <taxon>Euglenozoa</taxon>
        <taxon>Kinetoplastea</taxon>
        <taxon>Metakinetoplastina</taxon>
        <taxon>Trypanosomatida</taxon>
        <taxon>Trypanosomatidae</taxon>
        <taxon>Leishmaniinae</taxon>
        <taxon>Leishmania</taxon>
    </lineage>
</organism>
<dbReference type="RefSeq" id="XP_001468766.2">
    <property type="nucleotide sequence ID" value="XM_001468729.2"/>
</dbReference>
<evidence type="ECO:0000313" key="6">
    <source>
        <dbReference type="EMBL" id="CAM71854.2"/>
    </source>
</evidence>
<feature type="region of interest" description="Disordered" evidence="4">
    <location>
        <begin position="725"/>
        <end position="766"/>
    </location>
</feature>
<dbReference type="GeneID" id="5072846"/>
<dbReference type="Proteomes" id="UP000008153">
    <property type="component" value="Chromosome 34"/>
</dbReference>
<dbReference type="VEuPathDB" id="TriTrypDB:LINF_340050400"/>
<dbReference type="PROSITE" id="PS00411">
    <property type="entry name" value="KINESIN_MOTOR_1"/>
    <property type="match status" value="1"/>
</dbReference>
<keyword evidence="2 3" id="KW-0067">ATP-binding</keyword>
<dbReference type="Pfam" id="PF00225">
    <property type="entry name" value="Kinesin"/>
    <property type="match status" value="1"/>
</dbReference>
<dbReference type="eggNOG" id="KOG0241">
    <property type="taxonomic scope" value="Eukaryota"/>
</dbReference>
<dbReference type="InterPro" id="IPR057607">
    <property type="entry name" value="PH_kinetoplastids"/>
</dbReference>
<feature type="domain" description="Kinesin motor" evidence="5">
    <location>
        <begin position="71"/>
        <end position="415"/>
    </location>
</feature>
<protein>
    <submittedName>
        <fullName evidence="6">Putative Unc104-like kinesin</fullName>
    </submittedName>
</protein>
<proteinExistence type="inferred from homology"/>
<keyword evidence="3" id="KW-0505">Motor protein</keyword>
<dbReference type="SMART" id="SM00129">
    <property type="entry name" value="KISc"/>
    <property type="match status" value="1"/>
</dbReference>
<evidence type="ECO:0000256" key="3">
    <source>
        <dbReference type="PROSITE-ProRule" id="PRU00283"/>
    </source>
</evidence>
<dbReference type="GO" id="GO:0008017">
    <property type="term" value="F:microtubule binding"/>
    <property type="evidence" value="ECO:0007669"/>
    <property type="project" value="InterPro"/>
</dbReference>
<reference evidence="6 7" key="1">
    <citation type="journal article" date="2007" name="Nat. Genet.">
        <title>Comparative genomic analysis of three Leishmania species that cause diverse human disease.</title>
        <authorList>
            <person name="Peacock C.S."/>
            <person name="Seeger K."/>
            <person name="Harris D."/>
            <person name="Murphy L."/>
            <person name="Ruiz J.C."/>
            <person name="Quail M.A."/>
            <person name="Peters N."/>
            <person name="Adlem E."/>
            <person name="Tivey A."/>
            <person name="Aslett M."/>
            <person name="Kerhornou A."/>
            <person name="Ivens A."/>
            <person name="Fraser A."/>
            <person name="Rajandream M.A."/>
            <person name="Carver T."/>
            <person name="Norbertczak H."/>
            <person name="Chillingworth T."/>
            <person name="Hance Z."/>
            <person name="Jagels K."/>
            <person name="Moule S."/>
            <person name="Ormond D."/>
            <person name="Rutter S."/>
            <person name="Squares R."/>
            <person name="Whitehead S."/>
            <person name="Rabbinowitsch E."/>
            <person name="Arrowsmith C."/>
            <person name="White B."/>
            <person name="Thurston S."/>
            <person name="Bringaud F."/>
            <person name="Baldauf S.L."/>
            <person name="Faulconbridge A."/>
            <person name="Jeffares D."/>
            <person name="Depledge D.P."/>
            <person name="Oyola S.O."/>
            <person name="Hilley J.D."/>
            <person name="Brito L.O."/>
            <person name="Tosi L.R."/>
            <person name="Barrell B."/>
            <person name="Cruz A.K."/>
            <person name="Mottram J.C."/>
            <person name="Smith D.F."/>
            <person name="Berriman M."/>
        </authorList>
    </citation>
    <scope>NUCLEOTIDE SEQUENCE [LARGE SCALE GENOMIC DNA]</scope>
    <source>
        <strain evidence="6 7">JPCM5</strain>
    </source>
</reference>
<dbReference type="GO" id="GO:0007018">
    <property type="term" value="P:microtubule-based movement"/>
    <property type="evidence" value="ECO:0007669"/>
    <property type="project" value="InterPro"/>
</dbReference>
<dbReference type="KEGG" id="lif:LINJ_34_4090"/>
<dbReference type="Pfam" id="PF25404">
    <property type="entry name" value="PH_29"/>
    <property type="match status" value="1"/>
</dbReference>
<dbReference type="EMBL" id="FR796466">
    <property type="protein sequence ID" value="CAM71854.2"/>
    <property type="molecule type" value="Genomic_DNA"/>
</dbReference>
<name>A4IAJ7_LEIIN</name>
<dbReference type="InterPro" id="IPR036961">
    <property type="entry name" value="Kinesin_motor_dom_sf"/>
</dbReference>
<feature type="region of interest" description="Disordered" evidence="4">
    <location>
        <begin position="555"/>
        <end position="599"/>
    </location>
</feature>
<feature type="compositionally biased region" description="Polar residues" evidence="4">
    <location>
        <begin position="750"/>
        <end position="766"/>
    </location>
</feature>
<evidence type="ECO:0000259" key="5">
    <source>
        <dbReference type="PROSITE" id="PS50067"/>
    </source>
</evidence>
<gene>
    <name evidence="6" type="ORF">LINJ_34_4090</name>
</gene>
<sequence length="1557" mass="171335">MSLFLSSRSLDDCLTPHPSLCSPSRCSFHASRSTCNQLTRTAHTHTHTHANAHTRALFWLGSHAERLLAMSVKVAVRCRPMSEHELKANAEVIVRMNGNEVELRGSVDGYGGKFLYDSALWSTGQVVNGSSNAEASQAYVYNAIGAELLEHIMTGYNGCIFAYGQTGSGKTYCMMGRDKDDPGLIPRIAQSLFEQSVALREQNIEVCVEVSYYEIYKEKVRCLLRPTQGGYDDTRLRVREHPKYGPFIEGLAKFVVSTPYEFLNLMRDGNKVRTTASTAMNATSSRSHAVFAITLTQKQQKGNLITQKTSRLNLVDLAGSERASKTLATGKLLTEGATINKSLTCLGKVISALAEAEESGRSRHIPYRDSTLTWILKDNLGGNSKTVMLATISPSSLQYEETLSTLRYAERAKKIVNKAVVNETNNNEVIAALQKEIWTLKSQLANASMNERERLQEELAASEAVKKELTSSLGEKLAYTKRLMEEREEYMHQLEVKLSAQAEEIEKLRRANEEKERRIDELLQRIHGLAASGSPPDGEKVERIQELVAALEQEQSTAKTRMKENQQQQQQATSASLDSSEDDAESHSLAVANPSGRLNTTASNTAAALAAVPETERSAPAVADMATELPVTVRAAIQKSHSAFVVCTDPNAEDVDNDLVLQSGYESADEDLILDEEVELAAPADSDLDDILTEDSALELPTTSPLTRDGDADELLADPDIVLDESVSEPPATPAPATESPRKEAPVQDAFSSPASTPSSRIATNASTRAVVPASLTADSTPSVKRRAALSGGSLIVSQASAESPTPPPVSGKEAPALSNRRGAIINGTHVTPKDFFTKSSERPEIYAPNDRTAQLVIRSHALPNNRYLHEPFRAVNLTEASPTGQKTSCVCEIDMFRGRFRNLDTAGVKSFDLSSVNLFRVEKDPRHSRRLTLYFLDAPHRYALEFGSTARRQQFFELAMLMRRNSVLWCPSLCVDGENDVSITVKGTTLQRPGNRDISVTGEVKMTVARMPYEVIDMWYGCFSLEGKPLPRSMAVFSGFFPKDQREIYVIGVIDVPASLLGNDELASYFLAYIGASTYVVLANTALSSDTRHTSNAMLVLCKRSFIVRVTNIQLLESLSLRKEGVHHGDFTAAGCSLRINESSLCVILVNAKPGAYTTQSRAACIRSLLSGFPFVKTSVDISMRFDYFIVSGSFNFGGDFSSEDALIREILADNLMSNMREMEPSTTLSSAPSPLRVFYAVRPSVSRMDMSVYSTSRALTFANVFFSADIFCQRSFLSLFAEGVPRVRLLLSRVTIKGVRLPHTRCAELQVSLDVLEGSPTTFRLSPQDGDYVIPDSTHTALYPCVSHTEYLRLQTLTFSLLDRIGPAEAHKHALVASGVFPLKSVTLAEPVLLHIPLYYEGCAVGKLTAVLLQVYYERNSAELSALGLRDAPYATIFSCYENEVRRASGQWTPASIVDDGLFHFSAEDPTESQEREACSLPDPHAWRWTTEWQHDHREDDPQGWVYADGVGADLQLSATASTSIRRRRWVRVMQASGPIAYHSYLADKLKTAAV</sequence>
<dbReference type="InterPro" id="IPR001752">
    <property type="entry name" value="Kinesin_motor_dom"/>
</dbReference>
<feature type="binding site" evidence="3">
    <location>
        <begin position="164"/>
        <end position="171"/>
    </location>
    <ligand>
        <name>ATP</name>
        <dbReference type="ChEBI" id="CHEBI:30616"/>
    </ligand>
</feature>
<dbReference type="SMR" id="A4IAJ7"/>
<evidence type="ECO:0000256" key="4">
    <source>
        <dbReference type="SAM" id="MobiDB-lite"/>
    </source>
</evidence>
<comment type="similarity">
    <text evidence="3">Belongs to the TRAFAC class myosin-kinesin ATPase superfamily. Kinesin family.</text>
</comment>
<evidence type="ECO:0000256" key="1">
    <source>
        <dbReference type="ARBA" id="ARBA00022741"/>
    </source>
</evidence>
<keyword evidence="1 3" id="KW-0547">Nucleotide-binding</keyword>
<dbReference type="InterPro" id="IPR027417">
    <property type="entry name" value="P-loop_NTPase"/>
</dbReference>
<accession>A4IAJ7</accession>
<dbReference type="PROSITE" id="PS50067">
    <property type="entry name" value="KINESIN_MOTOR_2"/>
    <property type="match status" value="1"/>
</dbReference>
<dbReference type="GO" id="GO:0098588">
    <property type="term" value="C:bounding membrane of organelle"/>
    <property type="evidence" value="ECO:0007669"/>
    <property type="project" value="UniProtKB-ARBA"/>
</dbReference>
<dbReference type="GO" id="GO:0005524">
    <property type="term" value="F:ATP binding"/>
    <property type="evidence" value="ECO:0007669"/>
    <property type="project" value="UniProtKB-UniRule"/>
</dbReference>
<evidence type="ECO:0000313" key="7">
    <source>
        <dbReference type="Proteomes" id="UP000008153"/>
    </source>
</evidence>
<dbReference type="PANTHER" id="PTHR47117">
    <property type="entry name" value="STAR-RELATED LIPID TRANSFER PROTEIN 9"/>
    <property type="match status" value="1"/>
</dbReference>
<feature type="compositionally biased region" description="Low complexity" evidence="4">
    <location>
        <begin position="566"/>
        <end position="578"/>
    </location>
</feature>
<reference evidence="6 7" key="2">
    <citation type="journal article" date="2011" name="Genome Res.">
        <title>Chromosome and gene copy number variation allow major structural change between species and strains of Leishmania.</title>
        <authorList>
            <person name="Rogers M.B."/>
            <person name="Hilley J.D."/>
            <person name="Dickens N.J."/>
            <person name="Wilkes J."/>
            <person name="Bates P.A."/>
            <person name="Depledge D.P."/>
            <person name="Harris D."/>
            <person name="Her Y."/>
            <person name="Herzyk P."/>
            <person name="Imamura H."/>
            <person name="Otto T.D."/>
            <person name="Sanders M."/>
            <person name="Seeger K."/>
            <person name="Dujardin J.C."/>
            <person name="Berriman M."/>
            <person name="Smith D.F."/>
            <person name="Hertz-Fowler C."/>
            <person name="Mottram J.C."/>
        </authorList>
    </citation>
    <scope>NUCLEOTIDE SEQUENCE [LARGE SCALE GENOMIC DNA]</scope>
    <source>
        <strain evidence="6 7">JPCM5</strain>
    </source>
</reference>
<dbReference type="GO" id="GO:0003777">
    <property type="term" value="F:microtubule motor activity"/>
    <property type="evidence" value="ECO:0007669"/>
    <property type="project" value="InterPro"/>
</dbReference>
<dbReference type="InterPro" id="IPR010482">
    <property type="entry name" value="TECPR1-like_DysF"/>
</dbReference>
<dbReference type="FunFam" id="3.40.850.10:FF:000242">
    <property type="entry name" value="Putative Unc104-like kinesin"/>
    <property type="match status" value="1"/>
</dbReference>
<dbReference type="GO" id="GO:0005737">
    <property type="term" value="C:cytoplasm"/>
    <property type="evidence" value="ECO:0007669"/>
    <property type="project" value="UniProtKB-ARBA"/>
</dbReference>
<dbReference type="InParanoid" id="A4IAJ7"/>